<dbReference type="AlphaFoldDB" id="A0AA48I4A0"/>
<dbReference type="PANTHER" id="PTHR11699">
    <property type="entry name" value="ALDEHYDE DEHYDROGENASE-RELATED"/>
    <property type="match status" value="1"/>
</dbReference>
<accession>A0AA48I4A0</accession>
<dbReference type="KEGG" id="ptrh:RsTaC01_0496"/>
<dbReference type="Proteomes" id="UP001335720">
    <property type="component" value="Chromosome"/>
</dbReference>
<dbReference type="CDD" id="cd07122">
    <property type="entry name" value="ALDH_F20_ACDH"/>
    <property type="match status" value="1"/>
</dbReference>
<feature type="domain" description="Aldehyde dehydrogenase" evidence="2">
    <location>
        <begin position="9"/>
        <end position="268"/>
    </location>
</feature>
<protein>
    <submittedName>
        <fullName evidence="3">Byfunctional acetaldehyde dehydrogenase/ alcohol dehydrogenase AdhE</fullName>
    </submittedName>
</protein>
<sequence length="451" mass="49937">MSSDIKNIIDNLVFKAKESLDRFSDFNQEKIDIIVEKMYLSGSKKSKILAKLAYEETKRGVIKDKIEKNIFSTKNVFEYIKNKRTVGIINYDKELGCVEIADSIGVIAGVTPVTNPTSTVMFKSLICFKTRNPIIFGFHPGAQKCSVEAAKILKQAALENGAPENCIQWIETPSIEATNYLINNFGVDLVLATGGSAMVKAAYSTGKPALGVGPGNVPCYIEKTADLKKACENIIISKTFDNGMICASEQSVIVDKEIFLEFEKIMKKENCYFLNNQEVEKLSKFIVIRENHILNTDIVGKSAYWIAKQVDIDLPENTKILIAKLKNNNIGRNFPLSWEKLSPILAYYVSENNDLAIEISEKILNLGGLGHTSVIHSKDLNLISKFGLKIKTGRVLVNSPASQGAIGGIYNKNIPTLTIGCGSYGKNSTTDNISIKNLINIKRIFDFHKTN</sequence>
<dbReference type="Gene3D" id="3.40.605.10">
    <property type="entry name" value="Aldehyde Dehydrogenase, Chain A, domain 1"/>
    <property type="match status" value="1"/>
</dbReference>
<dbReference type="InterPro" id="IPR015590">
    <property type="entry name" value="Aldehyde_DH_dom"/>
</dbReference>
<evidence type="ECO:0000313" key="3">
    <source>
        <dbReference type="EMBL" id="BED92662.1"/>
    </source>
</evidence>
<dbReference type="InterPro" id="IPR016161">
    <property type="entry name" value="Ald_DH/histidinol_DH"/>
</dbReference>
<dbReference type="Pfam" id="PF00171">
    <property type="entry name" value="Aldedh"/>
    <property type="match status" value="1"/>
</dbReference>
<dbReference type="GO" id="GO:0016620">
    <property type="term" value="F:oxidoreductase activity, acting on the aldehyde or oxo group of donors, NAD or NADP as acceptor"/>
    <property type="evidence" value="ECO:0007669"/>
    <property type="project" value="InterPro"/>
</dbReference>
<proteinExistence type="predicted"/>
<dbReference type="InterPro" id="IPR016163">
    <property type="entry name" value="Ald_DH_C"/>
</dbReference>
<dbReference type="SUPFAM" id="SSF53720">
    <property type="entry name" value="ALDH-like"/>
    <property type="match status" value="1"/>
</dbReference>
<reference evidence="3" key="1">
    <citation type="journal article" date="2023" name="ISME J.">
        <title>Emergence of putative energy parasites within Clostridia revealed by genome analysis of a novel endosymbiotic clade.</title>
        <authorList>
            <person name="Takahashi K."/>
            <person name="Kuwahara H."/>
            <person name="Horikawa Y."/>
            <person name="Izawa K."/>
            <person name="Kato D."/>
            <person name="Inagaki T."/>
            <person name="Yuki M."/>
            <person name="Ohkuma M."/>
            <person name="Hongoh Y."/>
        </authorList>
    </citation>
    <scope>NUCLEOTIDE SEQUENCE</scope>
    <source>
        <strain evidence="3">RsTa-C01</strain>
    </source>
</reference>
<evidence type="ECO:0000256" key="1">
    <source>
        <dbReference type="ARBA" id="ARBA00023002"/>
    </source>
</evidence>
<dbReference type="InterPro" id="IPR016162">
    <property type="entry name" value="Ald_DH_N"/>
</dbReference>
<dbReference type="Gene3D" id="3.40.309.10">
    <property type="entry name" value="Aldehyde Dehydrogenase, Chain A, domain 2"/>
    <property type="match status" value="1"/>
</dbReference>
<evidence type="ECO:0000259" key="2">
    <source>
        <dbReference type="Pfam" id="PF00171"/>
    </source>
</evidence>
<name>A0AA48I4A0_9FIRM</name>
<keyword evidence="1" id="KW-0560">Oxidoreductase</keyword>
<gene>
    <name evidence="3" type="ORF">RsTaC01_0496</name>
</gene>
<organism evidence="3">
    <name type="scientific">Candidatus Paraimprobicoccus trichonymphae</name>
    <dbReference type="NCBI Taxonomy" id="3033793"/>
    <lineage>
        <taxon>Bacteria</taxon>
        <taxon>Bacillati</taxon>
        <taxon>Bacillota</taxon>
        <taxon>Clostridia</taxon>
        <taxon>Candidatus Paraimprobicoccus</taxon>
    </lineage>
</organism>
<dbReference type="EMBL" id="AP027925">
    <property type="protein sequence ID" value="BED92662.1"/>
    <property type="molecule type" value="Genomic_DNA"/>
</dbReference>